<dbReference type="InterPro" id="IPR013655">
    <property type="entry name" value="PAS_fold_3"/>
</dbReference>
<keyword evidence="17" id="KW-1185">Reference proteome</keyword>
<dbReference type="RefSeq" id="WP_064565085.1">
    <property type="nucleotide sequence ID" value="NZ_CP014007.2"/>
</dbReference>
<feature type="transmembrane region" description="Helical" evidence="10">
    <location>
        <begin position="155"/>
        <end position="177"/>
    </location>
</feature>
<dbReference type="PROSITE" id="PS50112">
    <property type="entry name" value="PAS"/>
    <property type="match status" value="2"/>
</dbReference>
<dbReference type="SMART" id="SM00091">
    <property type="entry name" value="PAS"/>
    <property type="match status" value="3"/>
</dbReference>
<dbReference type="Pfam" id="PF00563">
    <property type="entry name" value="EAL"/>
    <property type="match status" value="1"/>
</dbReference>
<comment type="subcellular location">
    <subcellularLocation>
        <location evidence="2">Cell membrane</location>
        <topology evidence="2">Multi-pass membrane protein</topology>
    </subcellularLocation>
</comment>
<sequence>MKKQHQRVLVTTPHPGLRLLSLGLLSFIFTLFSLELIRFGTVIAPLWFPTAIIMVGFYRHAGRMWPGIALVCVLGNVAASAMLLSASAVDLRYTVVNVIEAAIGAVLLRKLLPWYNPLQNLGDWLRLAVGSAIIPPLVGGVLVCLLVPGDNILRTFLVWVLSESIGALALVPLGLLFKPHYLLRHRKPQLLLETLVTLSVTLGLSWLALHYLPWPFTAVIVLLMWSAVRLPRVEAFLVFLITIMMVSLMIADDPSLITMPKNNVMMNAPWLPFLMILLPANVMTMVMYAFRAERKHIIESEERFRNAMEYSAIGMALVSTEGQWLQANKALCQFLGYSQEELQQMTFQQLTCPEDLNSDLEQLEQLVRGDISSYSMEKRYYTRSGELVWALMAVSVVRHTDGTPLYFIAQVEDINDLKQTEWVNKRLMERITLANEAGGIGIWEWELEPDIISWDKRMFEMYEVPPHTKPTWQLWFERVLPEDRPEAERIIRDGLAARMAFKLEFRISVKGGIRHIRALANRVLNKHGEVERLLGVNMDMTEVKQLNDALFQEKERLHITLDSIGEAVLCTDVEMNVTFMNPVAEKMSGWMQEQAIGQPLLTVLRITFGDNGPLMENIHSGDMSRSAIEQDVVLHCRTGGSFDIHYSVTPLSTLDGQHIGSVLVIQDVTESRKMLRQLSYSASHDALTHLANRVSFENHLKRLLLTVQEFHQRHALVFIDLDRFKAVNDTAGHAAGDALLREIASLMLSMLRSTDILARLGGDEFGLLLPDCNVESARYISGRIVEAINDYHFTWEGRLHRIGASAGISLIDETNYQASEVMSQADIACYASKNNGRGIVTVYEPQQDQMQHERNMLSLDEQWHMIRDNHLLLIARGVASPRVPEACNFWLLSLRLWTSEGEVMEEHVFRSNLSEPELIRALDRRVFHEFFRNHATAIAGKGLGVALPLSVAGLSSTTLVNELLELLESGPLSARLLHLVVHADALMREDNTLPDNLKRLRQAGCRIILSRIGHDLDIFNRLSPNMVDYLMLDPELVTNVHGNLMDEMMVTIIQGHAQRLGIKSIAGPTHQPLMMDTLSGIGIDMIYGDIISQAQPLDLMLNTSYFAIN</sequence>
<name>A0AA94H3W2_9ENTR</name>
<dbReference type="GO" id="GO:0005886">
    <property type="term" value="C:plasma membrane"/>
    <property type="evidence" value="ECO:0007669"/>
    <property type="project" value="UniProtKB-SubCell"/>
</dbReference>
<organism evidence="16 18">
    <name type="scientific">Kosakonia oryzae</name>
    <dbReference type="NCBI Taxonomy" id="497725"/>
    <lineage>
        <taxon>Bacteria</taxon>
        <taxon>Pseudomonadati</taxon>
        <taxon>Pseudomonadota</taxon>
        <taxon>Gammaproteobacteria</taxon>
        <taxon>Enterobacterales</taxon>
        <taxon>Enterobacteriaceae</taxon>
        <taxon>Kosakonia</taxon>
    </lineage>
</organism>
<dbReference type="FunFam" id="3.30.70.270:FF:000001">
    <property type="entry name" value="Diguanylate cyclase domain protein"/>
    <property type="match status" value="1"/>
</dbReference>
<feature type="domain" description="GGDEF" evidence="14">
    <location>
        <begin position="712"/>
        <end position="845"/>
    </location>
</feature>
<feature type="transmembrane region" description="Helical" evidence="10">
    <location>
        <begin position="91"/>
        <end position="112"/>
    </location>
</feature>
<evidence type="ECO:0000256" key="10">
    <source>
        <dbReference type="SAM" id="Phobius"/>
    </source>
</evidence>
<dbReference type="InterPro" id="IPR001610">
    <property type="entry name" value="PAC"/>
</dbReference>
<evidence type="ECO:0000256" key="8">
    <source>
        <dbReference type="ARBA" id="ARBA00023136"/>
    </source>
</evidence>
<evidence type="ECO:0000259" key="11">
    <source>
        <dbReference type="PROSITE" id="PS50112"/>
    </source>
</evidence>
<feature type="domain" description="PAS" evidence="11">
    <location>
        <begin position="300"/>
        <end position="370"/>
    </location>
</feature>
<feature type="domain" description="PAC" evidence="12">
    <location>
        <begin position="501"/>
        <end position="552"/>
    </location>
</feature>
<dbReference type="Gene3D" id="2.10.70.100">
    <property type="match status" value="1"/>
</dbReference>
<evidence type="ECO:0000259" key="13">
    <source>
        <dbReference type="PROSITE" id="PS50883"/>
    </source>
</evidence>
<keyword evidence="5" id="KW-1003">Cell membrane</keyword>
<dbReference type="EMBL" id="CP014007">
    <property type="protein sequence ID" value="ANI82252.1"/>
    <property type="molecule type" value="Genomic_DNA"/>
</dbReference>
<evidence type="ECO:0000256" key="9">
    <source>
        <dbReference type="ARBA" id="ARBA00034247"/>
    </source>
</evidence>
<keyword evidence="6 10" id="KW-0812">Transmembrane</keyword>
<feature type="domain" description="EAL" evidence="13">
    <location>
        <begin position="855"/>
        <end position="1108"/>
    </location>
</feature>
<dbReference type="Pfam" id="PF08447">
    <property type="entry name" value="PAS_3"/>
    <property type="match status" value="1"/>
</dbReference>
<dbReference type="NCBIfam" id="TIGR00254">
    <property type="entry name" value="GGDEF"/>
    <property type="match status" value="1"/>
</dbReference>
<dbReference type="FunFam" id="3.30.450.20:FF:000154">
    <property type="entry name" value="Probable diguanylate cyclase DgcE"/>
    <property type="match status" value="1"/>
</dbReference>
<gene>
    <name evidence="15" type="ORF">AWR26_08820</name>
    <name evidence="16" type="ORF">SAMN05216286_2567</name>
</gene>
<dbReference type="CDD" id="cd01949">
    <property type="entry name" value="GGDEF"/>
    <property type="match status" value="1"/>
</dbReference>
<dbReference type="SMART" id="SM00086">
    <property type="entry name" value="PAC"/>
    <property type="match status" value="3"/>
</dbReference>
<dbReference type="KEGG" id="kor:AWR26_08820"/>
<feature type="transmembrane region" description="Helical" evidence="10">
    <location>
        <begin position="65"/>
        <end position="85"/>
    </location>
</feature>
<keyword evidence="7 10" id="KW-1133">Transmembrane helix</keyword>
<dbReference type="NCBIfam" id="TIGR00229">
    <property type="entry name" value="sensory_box"/>
    <property type="match status" value="2"/>
</dbReference>
<dbReference type="InterPro" id="IPR029787">
    <property type="entry name" value="Nucleotide_cyclase"/>
</dbReference>
<evidence type="ECO:0000256" key="2">
    <source>
        <dbReference type="ARBA" id="ARBA00004651"/>
    </source>
</evidence>
<dbReference type="Proteomes" id="UP000078227">
    <property type="component" value="Chromosome"/>
</dbReference>
<feature type="domain" description="PAS" evidence="11">
    <location>
        <begin position="553"/>
        <end position="601"/>
    </location>
</feature>
<feature type="transmembrane region" description="Helical" evidence="10">
    <location>
        <begin position="235"/>
        <end position="251"/>
    </location>
</feature>
<evidence type="ECO:0000313" key="15">
    <source>
        <dbReference type="EMBL" id="ANI82252.1"/>
    </source>
</evidence>
<dbReference type="PROSITE" id="PS50113">
    <property type="entry name" value="PAC"/>
    <property type="match status" value="3"/>
</dbReference>
<feature type="domain" description="PAC" evidence="12">
    <location>
        <begin position="626"/>
        <end position="680"/>
    </location>
</feature>
<evidence type="ECO:0000313" key="18">
    <source>
        <dbReference type="Proteomes" id="UP000182314"/>
    </source>
</evidence>
<dbReference type="EC" id="2.7.7.65" evidence="4"/>
<comment type="catalytic activity">
    <reaction evidence="9">
        <text>2 GTP = 3',3'-c-di-GMP + 2 diphosphate</text>
        <dbReference type="Rhea" id="RHEA:24898"/>
        <dbReference type="ChEBI" id="CHEBI:33019"/>
        <dbReference type="ChEBI" id="CHEBI:37565"/>
        <dbReference type="ChEBI" id="CHEBI:58805"/>
        <dbReference type="EC" id="2.7.7.65"/>
    </reaction>
</comment>
<feature type="transmembrane region" description="Helical" evidence="10">
    <location>
        <begin position="212"/>
        <end position="228"/>
    </location>
</feature>
<feature type="transmembrane region" description="Helical" evidence="10">
    <location>
        <begin position="271"/>
        <end position="290"/>
    </location>
</feature>
<reference evidence="16 18" key="1">
    <citation type="submission" date="2016-10" db="EMBL/GenBank/DDBJ databases">
        <authorList>
            <person name="Varghese N."/>
            <person name="Submissions S."/>
        </authorList>
    </citation>
    <scope>NUCLEOTIDE SEQUENCE [LARGE SCALE GENOMIC DNA]</scope>
    <source>
        <strain evidence="16 18">CGMCC 1.7012</strain>
    </source>
</reference>
<evidence type="ECO:0000256" key="7">
    <source>
        <dbReference type="ARBA" id="ARBA00022989"/>
    </source>
</evidence>
<evidence type="ECO:0000256" key="3">
    <source>
        <dbReference type="ARBA" id="ARBA00004665"/>
    </source>
</evidence>
<dbReference type="InterPro" id="IPR007895">
    <property type="entry name" value="MASE1"/>
</dbReference>
<dbReference type="Pfam" id="PF00990">
    <property type="entry name" value="GGDEF"/>
    <property type="match status" value="1"/>
</dbReference>
<dbReference type="EMBL" id="FOKO01000003">
    <property type="protein sequence ID" value="SFC52381.1"/>
    <property type="molecule type" value="Genomic_DNA"/>
</dbReference>
<evidence type="ECO:0000256" key="4">
    <source>
        <dbReference type="ARBA" id="ARBA00012528"/>
    </source>
</evidence>
<dbReference type="Gene3D" id="3.30.70.270">
    <property type="match status" value="1"/>
</dbReference>
<evidence type="ECO:0000256" key="1">
    <source>
        <dbReference type="ARBA" id="ARBA00001946"/>
    </source>
</evidence>
<accession>A0AA94H3W2</accession>
<dbReference type="Gene3D" id="3.20.20.450">
    <property type="entry name" value="EAL domain"/>
    <property type="match status" value="1"/>
</dbReference>
<proteinExistence type="predicted"/>
<dbReference type="PANTHER" id="PTHR44757">
    <property type="entry name" value="DIGUANYLATE CYCLASE DGCP"/>
    <property type="match status" value="1"/>
</dbReference>
<dbReference type="PROSITE" id="PS50883">
    <property type="entry name" value="EAL"/>
    <property type="match status" value="1"/>
</dbReference>
<dbReference type="Proteomes" id="UP000182314">
    <property type="component" value="Unassembled WGS sequence"/>
</dbReference>
<dbReference type="InterPro" id="IPR000014">
    <property type="entry name" value="PAS"/>
</dbReference>
<dbReference type="InterPro" id="IPR013767">
    <property type="entry name" value="PAS_fold"/>
</dbReference>
<dbReference type="SMART" id="SM00052">
    <property type="entry name" value="EAL"/>
    <property type="match status" value="1"/>
</dbReference>
<dbReference type="Gene3D" id="3.30.450.20">
    <property type="entry name" value="PAS domain"/>
    <property type="match status" value="3"/>
</dbReference>
<dbReference type="SUPFAM" id="SSF55785">
    <property type="entry name" value="PYP-like sensor domain (PAS domain)"/>
    <property type="match status" value="3"/>
</dbReference>
<dbReference type="GO" id="GO:0006355">
    <property type="term" value="P:regulation of DNA-templated transcription"/>
    <property type="evidence" value="ECO:0007669"/>
    <property type="project" value="InterPro"/>
</dbReference>
<dbReference type="PANTHER" id="PTHR44757:SF4">
    <property type="entry name" value="DIGUANYLATE CYCLASE DGCE-RELATED"/>
    <property type="match status" value="1"/>
</dbReference>
<dbReference type="InterPro" id="IPR001633">
    <property type="entry name" value="EAL_dom"/>
</dbReference>
<dbReference type="InterPro" id="IPR000160">
    <property type="entry name" value="GGDEF_dom"/>
</dbReference>
<comment type="cofactor">
    <cofactor evidence="1">
        <name>Mg(2+)</name>
        <dbReference type="ChEBI" id="CHEBI:18420"/>
    </cofactor>
</comment>
<dbReference type="NCBIfam" id="NF007298">
    <property type="entry name" value="PRK09776.1"/>
    <property type="match status" value="1"/>
</dbReference>
<dbReference type="InterPro" id="IPR052155">
    <property type="entry name" value="Biofilm_reg_signaling"/>
</dbReference>
<feature type="domain" description="PAC" evidence="12">
    <location>
        <begin position="374"/>
        <end position="426"/>
    </location>
</feature>
<dbReference type="Pfam" id="PF13426">
    <property type="entry name" value="PAS_9"/>
    <property type="match status" value="1"/>
</dbReference>
<dbReference type="AlphaFoldDB" id="A0AA94H3W2"/>
<dbReference type="InterPro" id="IPR000700">
    <property type="entry name" value="PAS-assoc_C"/>
</dbReference>
<dbReference type="InterPro" id="IPR043128">
    <property type="entry name" value="Rev_trsase/Diguanyl_cyclase"/>
</dbReference>
<feature type="transmembrane region" description="Helical" evidence="10">
    <location>
        <begin position="16"/>
        <end position="33"/>
    </location>
</feature>
<protein>
    <recommendedName>
        <fullName evidence="4">diguanylate cyclase</fullName>
        <ecNumber evidence="4">2.7.7.65</ecNumber>
    </recommendedName>
</protein>
<dbReference type="InterPro" id="IPR035919">
    <property type="entry name" value="EAL_sf"/>
</dbReference>
<feature type="transmembrane region" description="Helical" evidence="10">
    <location>
        <begin position="124"/>
        <end position="149"/>
    </location>
</feature>
<reference evidence="15 17" key="2">
    <citation type="submission" date="2021-03" db="EMBL/GenBank/DDBJ databases">
        <authorList>
            <person name="Li Y."/>
            <person name="Li S."/>
            <person name="Chen M."/>
            <person name="Peng G."/>
            <person name="Tan Z."/>
            <person name="An Q."/>
        </authorList>
    </citation>
    <scope>NUCLEOTIDE SEQUENCE [LARGE SCALE GENOMIC DNA]</scope>
    <source>
        <strain evidence="15 17">Ola 51</strain>
    </source>
</reference>
<dbReference type="SMART" id="SM00267">
    <property type="entry name" value="GGDEF"/>
    <property type="match status" value="1"/>
</dbReference>
<dbReference type="SUPFAM" id="SSF55073">
    <property type="entry name" value="Nucleotide cyclase"/>
    <property type="match status" value="1"/>
</dbReference>
<evidence type="ECO:0000313" key="17">
    <source>
        <dbReference type="Proteomes" id="UP000078227"/>
    </source>
</evidence>
<keyword evidence="15" id="KW-0548">Nucleotidyltransferase</keyword>
<evidence type="ECO:0000313" key="16">
    <source>
        <dbReference type="EMBL" id="SFC52381.1"/>
    </source>
</evidence>
<dbReference type="PROSITE" id="PS50887">
    <property type="entry name" value="GGDEF"/>
    <property type="match status" value="1"/>
</dbReference>
<keyword evidence="8 10" id="KW-0472">Membrane</keyword>
<dbReference type="InterPro" id="IPR035965">
    <property type="entry name" value="PAS-like_dom_sf"/>
</dbReference>
<dbReference type="GO" id="GO:0052621">
    <property type="term" value="F:diguanylate cyclase activity"/>
    <property type="evidence" value="ECO:0007669"/>
    <property type="project" value="UniProtKB-EC"/>
</dbReference>
<keyword evidence="15" id="KW-0808">Transferase</keyword>
<evidence type="ECO:0000259" key="12">
    <source>
        <dbReference type="PROSITE" id="PS50113"/>
    </source>
</evidence>
<evidence type="ECO:0000256" key="5">
    <source>
        <dbReference type="ARBA" id="ARBA00022475"/>
    </source>
</evidence>
<dbReference type="CDD" id="cd00130">
    <property type="entry name" value="PAS"/>
    <property type="match status" value="3"/>
</dbReference>
<dbReference type="Pfam" id="PF05231">
    <property type="entry name" value="MASE1"/>
    <property type="match status" value="1"/>
</dbReference>
<dbReference type="Pfam" id="PF00989">
    <property type="entry name" value="PAS"/>
    <property type="match status" value="1"/>
</dbReference>
<dbReference type="SUPFAM" id="SSF141868">
    <property type="entry name" value="EAL domain-like"/>
    <property type="match status" value="1"/>
</dbReference>
<evidence type="ECO:0000259" key="14">
    <source>
        <dbReference type="PROSITE" id="PS50887"/>
    </source>
</evidence>
<evidence type="ECO:0000256" key="6">
    <source>
        <dbReference type="ARBA" id="ARBA00022692"/>
    </source>
</evidence>
<comment type="pathway">
    <text evidence="3">Purine metabolism; 3',5'-cyclic di-GMP biosynthesis.</text>
</comment>